<keyword evidence="2" id="KW-1185">Reference proteome</keyword>
<protein>
    <submittedName>
        <fullName evidence="1">Uncharacterized protein</fullName>
    </submittedName>
</protein>
<reference evidence="2" key="1">
    <citation type="journal article" date="2023" name="Nat. Plants">
        <title>Single-cell RNA sequencing provides a high-resolution roadmap for understanding the multicellular compartmentation of specialized metabolism.</title>
        <authorList>
            <person name="Sun S."/>
            <person name="Shen X."/>
            <person name="Li Y."/>
            <person name="Li Y."/>
            <person name="Wang S."/>
            <person name="Li R."/>
            <person name="Zhang H."/>
            <person name="Shen G."/>
            <person name="Guo B."/>
            <person name="Wei J."/>
            <person name="Xu J."/>
            <person name="St-Pierre B."/>
            <person name="Chen S."/>
            <person name="Sun C."/>
        </authorList>
    </citation>
    <scope>NUCLEOTIDE SEQUENCE [LARGE SCALE GENOMIC DNA]</scope>
</reference>
<comment type="caution">
    <text evidence="1">The sequence shown here is derived from an EMBL/GenBank/DDBJ whole genome shotgun (WGS) entry which is preliminary data.</text>
</comment>
<accession>A0ACC0AQC6</accession>
<dbReference type="Proteomes" id="UP001060085">
    <property type="component" value="Linkage Group LG05"/>
</dbReference>
<proteinExistence type="predicted"/>
<organism evidence="1 2">
    <name type="scientific">Catharanthus roseus</name>
    <name type="common">Madagascar periwinkle</name>
    <name type="synonym">Vinca rosea</name>
    <dbReference type="NCBI Taxonomy" id="4058"/>
    <lineage>
        <taxon>Eukaryota</taxon>
        <taxon>Viridiplantae</taxon>
        <taxon>Streptophyta</taxon>
        <taxon>Embryophyta</taxon>
        <taxon>Tracheophyta</taxon>
        <taxon>Spermatophyta</taxon>
        <taxon>Magnoliopsida</taxon>
        <taxon>eudicotyledons</taxon>
        <taxon>Gunneridae</taxon>
        <taxon>Pentapetalae</taxon>
        <taxon>asterids</taxon>
        <taxon>lamiids</taxon>
        <taxon>Gentianales</taxon>
        <taxon>Apocynaceae</taxon>
        <taxon>Rauvolfioideae</taxon>
        <taxon>Vinceae</taxon>
        <taxon>Catharanthinae</taxon>
        <taxon>Catharanthus</taxon>
    </lineage>
</organism>
<sequence length="572" mass="63644">MAGEKIIQNAEPVAQGLKSGHLTKPSEKDMALKKDGVVGDSVSPVSSLGVASSGIKGDVDQVSIADQGIYYHPASCYNYYYPGYNGAFTQLDDQSYLSAGSGSYTSDNSSLLYYVPGYNPYATGFMGVDGEQSYLSSGYLQQPISYGPEALPPHSWDPKSAGDVTNKFINKSENLKPVVSRNGSVKSNGFNSSKTNNPSVTKGSNVPLNSKTRPSTVPSNFNKSFHQVQPLKPLNKLSSGFPTESINGFYPNGNFSTFGNQNQGVFMHYGSLNYLPNGRLWNGNQKFKTRQNFRREGEIEELTRGPRSNIRNDSSKLSGEPEQPEQIIQKDKYNLDDFQAEYENAKFYVIKSYSEDDVHKCVKYDVWSSTPNGNKKLDAAFRDAEAKAIETGSKYPVFLFFSVNGSGQFIGVAEMIGQVDFKKDMDFWQLDKWSGFFPVKWHIVKDLPNNLLRHIILENNENRPVTYSRDTQEIGLKQGLEMLKIFKSFSAKTSLLDDLNFYENREKLLKANRSKQFSQIDALEHDQVKVVQKGLEAAGDKKTEEGQNTDVPSLVALTNNLSLNPQPLKTNA</sequence>
<dbReference type="EMBL" id="CM044705">
    <property type="protein sequence ID" value="KAI5661643.1"/>
    <property type="molecule type" value="Genomic_DNA"/>
</dbReference>
<evidence type="ECO:0000313" key="2">
    <source>
        <dbReference type="Proteomes" id="UP001060085"/>
    </source>
</evidence>
<gene>
    <name evidence="1" type="ORF">M9H77_20966</name>
</gene>
<evidence type="ECO:0000313" key="1">
    <source>
        <dbReference type="EMBL" id="KAI5661643.1"/>
    </source>
</evidence>
<name>A0ACC0AQC6_CATRO</name>